<feature type="domain" description="Ig-like" evidence="12">
    <location>
        <begin position="158"/>
        <end position="246"/>
    </location>
</feature>
<feature type="compositionally biased region" description="Polar residues" evidence="10">
    <location>
        <begin position="1231"/>
        <end position="1255"/>
    </location>
</feature>
<feature type="compositionally biased region" description="Polar residues" evidence="10">
    <location>
        <begin position="1264"/>
        <end position="1306"/>
    </location>
</feature>
<keyword evidence="3 11" id="KW-0812">Transmembrane</keyword>
<dbReference type="SMART" id="SM00408">
    <property type="entry name" value="IGc2"/>
    <property type="match status" value="3"/>
</dbReference>
<dbReference type="GO" id="GO:0098609">
    <property type="term" value="P:cell-cell adhesion"/>
    <property type="evidence" value="ECO:0007669"/>
    <property type="project" value="TreeGrafter"/>
</dbReference>
<evidence type="ECO:0000256" key="10">
    <source>
        <dbReference type="SAM" id="MobiDB-lite"/>
    </source>
</evidence>
<proteinExistence type="inferred from homology"/>
<feature type="domain" description="Fibronectin type-III" evidence="13">
    <location>
        <begin position="630"/>
        <end position="724"/>
    </location>
</feature>
<feature type="transmembrane region" description="Helical" evidence="11">
    <location>
        <begin position="1072"/>
        <end position="1095"/>
    </location>
</feature>
<evidence type="ECO:0000256" key="1">
    <source>
        <dbReference type="ARBA" id="ARBA00004479"/>
    </source>
</evidence>
<evidence type="ECO:0000256" key="8">
    <source>
        <dbReference type="ARBA" id="ARBA00023180"/>
    </source>
</evidence>
<dbReference type="GO" id="GO:0016020">
    <property type="term" value="C:membrane"/>
    <property type="evidence" value="ECO:0007669"/>
    <property type="project" value="UniProtKB-SubCell"/>
</dbReference>
<keyword evidence="15" id="KW-1185">Reference proteome</keyword>
<protein>
    <recommendedName>
        <fullName evidence="16">Neogenin</fullName>
    </recommendedName>
</protein>
<dbReference type="PROSITE" id="PS50853">
    <property type="entry name" value="FN3"/>
    <property type="match status" value="6"/>
</dbReference>
<evidence type="ECO:0000259" key="13">
    <source>
        <dbReference type="PROSITE" id="PS50853"/>
    </source>
</evidence>
<dbReference type="InterPro" id="IPR010560">
    <property type="entry name" value="Neogenin_C"/>
</dbReference>
<dbReference type="FunFam" id="2.60.40.10:FF:000028">
    <property type="entry name" value="Neuronal cell adhesion molecule"/>
    <property type="match status" value="1"/>
</dbReference>
<feature type="region of interest" description="Disordered" evidence="10">
    <location>
        <begin position="1367"/>
        <end position="1399"/>
    </location>
</feature>
<evidence type="ECO:0000256" key="7">
    <source>
        <dbReference type="ARBA" id="ARBA00023157"/>
    </source>
</evidence>
<evidence type="ECO:0000256" key="3">
    <source>
        <dbReference type="ARBA" id="ARBA00022692"/>
    </source>
</evidence>
<keyword evidence="6 11" id="KW-0472">Membrane</keyword>
<feature type="domain" description="Fibronectin type-III" evidence="13">
    <location>
        <begin position="840"/>
        <end position="941"/>
    </location>
</feature>
<dbReference type="CDD" id="cd00063">
    <property type="entry name" value="FN3"/>
    <property type="match status" value="6"/>
</dbReference>
<dbReference type="Pfam" id="PF06583">
    <property type="entry name" value="Neogenin_C"/>
    <property type="match status" value="1"/>
</dbReference>
<dbReference type="FunFam" id="2.60.40.10:FF:000032">
    <property type="entry name" value="palladin isoform X1"/>
    <property type="match status" value="1"/>
</dbReference>
<comment type="similarity">
    <text evidence="2">Belongs to the immunoglobulin superfamily. DCC family.</text>
</comment>
<keyword evidence="7" id="KW-1015">Disulfide bond</keyword>
<gene>
    <name evidence="14" type="ORF">AFUS01_LOCUS45427</name>
</gene>
<feature type="compositionally biased region" description="Basic and acidic residues" evidence="10">
    <location>
        <begin position="1154"/>
        <end position="1166"/>
    </location>
</feature>
<feature type="domain" description="Fibronectin type-III" evidence="13">
    <location>
        <begin position="397"/>
        <end position="490"/>
    </location>
</feature>
<feature type="domain" description="Ig-like" evidence="12">
    <location>
        <begin position="251"/>
        <end position="336"/>
    </location>
</feature>
<comment type="caution">
    <text evidence="14">The sequence shown here is derived from an EMBL/GenBank/DDBJ whole genome shotgun (WGS) entry which is preliminary data.</text>
</comment>
<dbReference type="InterPro" id="IPR003961">
    <property type="entry name" value="FN3_dom"/>
</dbReference>
<dbReference type="FunFam" id="2.60.40.10:FF:000004">
    <property type="entry name" value="DCC isoform 1"/>
    <property type="match status" value="1"/>
</dbReference>
<feature type="compositionally biased region" description="Polar residues" evidence="10">
    <location>
        <begin position="1327"/>
        <end position="1341"/>
    </location>
</feature>
<evidence type="ECO:0008006" key="16">
    <source>
        <dbReference type="Google" id="ProtNLM"/>
    </source>
</evidence>
<evidence type="ECO:0000313" key="14">
    <source>
        <dbReference type="EMBL" id="CAG7836151.1"/>
    </source>
</evidence>
<reference evidence="14" key="1">
    <citation type="submission" date="2021-06" db="EMBL/GenBank/DDBJ databases">
        <authorList>
            <person name="Hodson N. C."/>
            <person name="Mongue J. A."/>
            <person name="Jaron S. K."/>
        </authorList>
    </citation>
    <scope>NUCLEOTIDE SEQUENCE</scope>
</reference>
<dbReference type="GO" id="GO:0030154">
    <property type="term" value="P:cell differentiation"/>
    <property type="evidence" value="ECO:0007669"/>
    <property type="project" value="UniProtKB-ARBA"/>
</dbReference>
<evidence type="ECO:0000313" key="15">
    <source>
        <dbReference type="Proteomes" id="UP000708208"/>
    </source>
</evidence>
<evidence type="ECO:0000259" key="12">
    <source>
        <dbReference type="PROSITE" id="PS50835"/>
    </source>
</evidence>
<dbReference type="InterPro" id="IPR003599">
    <property type="entry name" value="Ig_sub"/>
</dbReference>
<dbReference type="InterPro" id="IPR007110">
    <property type="entry name" value="Ig-like_dom"/>
</dbReference>
<dbReference type="InterPro" id="IPR003598">
    <property type="entry name" value="Ig_sub2"/>
</dbReference>
<feature type="domain" description="Fibronectin type-III" evidence="13">
    <location>
        <begin position="946"/>
        <end position="1044"/>
    </location>
</feature>
<dbReference type="PANTHER" id="PTHR44170:SF54">
    <property type="entry name" value="FI24025P1"/>
    <property type="match status" value="1"/>
</dbReference>
<dbReference type="EMBL" id="CAJVCH010570898">
    <property type="protein sequence ID" value="CAG7836151.1"/>
    <property type="molecule type" value="Genomic_DNA"/>
</dbReference>
<feature type="region of interest" description="Disordered" evidence="10">
    <location>
        <begin position="1104"/>
        <end position="1172"/>
    </location>
</feature>
<accession>A0A8J2MAM6</accession>
<evidence type="ECO:0000256" key="11">
    <source>
        <dbReference type="SAM" id="Phobius"/>
    </source>
</evidence>
<feature type="domain" description="Fibronectin type-III" evidence="13">
    <location>
        <begin position="731"/>
        <end position="826"/>
    </location>
</feature>
<dbReference type="Pfam" id="PF07679">
    <property type="entry name" value="I-set"/>
    <property type="match status" value="2"/>
</dbReference>
<dbReference type="InterPro" id="IPR013098">
    <property type="entry name" value="Ig_I-set"/>
</dbReference>
<keyword evidence="8" id="KW-0325">Glycoprotein</keyword>
<evidence type="ECO:0000256" key="5">
    <source>
        <dbReference type="ARBA" id="ARBA00022989"/>
    </source>
</evidence>
<dbReference type="GO" id="GO:0009653">
    <property type="term" value="P:anatomical structure morphogenesis"/>
    <property type="evidence" value="ECO:0007669"/>
    <property type="project" value="UniProtKB-ARBA"/>
</dbReference>
<feature type="domain" description="Ig-like" evidence="12">
    <location>
        <begin position="42"/>
        <end position="141"/>
    </location>
</feature>
<dbReference type="PROSITE" id="PS50835">
    <property type="entry name" value="IG_LIKE"/>
    <property type="match status" value="3"/>
</dbReference>
<name>A0A8J2MAM6_9HEXA</name>
<feature type="domain" description="Fibronectin type-III" evidence="13">
    <location>
        <begin position="496"/>
        <end position="625"/>
    </location>
</feature>
<organism evidence="14 15">
    <name type="scientific">Allacma fusca</name>
    <dbReference type="NCBI Taxonomy" id="39272"/>
    <lineage>
        <taxon>Eukaryota</taxon>
        <taxon>Metazoa</taxon>
        <taxon>Ecdysozoa</taxon>
        <taxon>Arthropoda</taxon>
        <taxon>Hexapoda</taxon>
        <taxon>Collembola</taxon>
        <taxon>Symphypleona</taxon>
        <taxon>Sminthuridae</taxon>
        <taxon>Allacma</taxon>
    </lineage>
</organism>
<keyword evidence="4" id="KW-0677">Repeat</keyword>
<dbReference type="Proteomes" id="UP000708208">
    <property type="component" value="Unassembled WGS sequence"/>
</dbReference>
<feature type="region of interest" description="Disordered" evidence="10">
    <location>
        <begin position="1219"/>
        <end position="1341"/>
    </location>
</feature>
<keyword evidence="5 11" id="KW-1133">Transmembrane helix</keyword>
<evidence type="ECO:0000256" key="6">
    <source>
        <dbReference type="ARBA" id="ARBA00023136"/>
    </source>
</evidence>
<dbReference type="Pfam" id="PF13927">
    <property type="entry name" value="Ig_3"/>
    <property type="match status" value="1"/>
</dbReference>
<dbReference type="SMART" id="SM00409">
    <property type="entry name" value="IG"/>
    <property type="match status" value="3"/>
</dbReference>
<dbReference type="SMART" id="SM00060">
    <property type="entry name" value="FN3"/>
    <property type="match status" value="6"/>
</dbReference>
<evidence type="ECO:0000256" key="4">
    <source>
        <dbReference type="ARBA" id="ARBA00022737"/>
    </source>
</evidence>
<keyword evidence="9" id="KW-0393">Immunoglobulin domain</keyword>
<dbReference type="Pfam" id="PF00041">
    <property type="entry name" value="fn3"/>
    <property type="match status" value="6"/>
</dbReference>
<feature type="region of interest" description="Disordered" evidence="10">
    <location>
        <begin position="378"/>
        <end position="397"/>
    </location>
</feature>
<dbReference type="OrthoDB" id="114660at2759"/>
<evidence type="ECO:0000256" key="9">
    <source>
        <dbReference type="ARBA" id="ARBA00023319"/>
    </source>
</evidence>
<feature type="non-terminal residue" evidence="14">
    <location>
        <position position="1443"/>
    </location>
</feature>
<feature type="compositionally biased region" description="Polar residues" evidence="10">
    <location>
        <begin position="1140"/>
        <end position="1153"/>
    </location>
</feature>
<evidence type="ECO:0000256" key="2">
    <source>
        <dbReference type="ARBA" id="ARBA00009588"/>
    </source>
</evidence>
<dbReference type="PANTHER" id="PTHR44170">
    <property type="entry name" value="PROTEIN SIDEKICK"/>
    <property type="match status" value="1"/>
</dbReference>
<feature type="compositionally biased region" description="Basic and acidic residues" evidence="10">
    <location>
        <begin position="1116"/>
        <end position="1137"/>
    </location>
</feature>
<comment type="subcellular location">
    <subcellularLocation>
        <location evidence="1">Membrane</location>
        <topology evidence="1">Single-pass type I membrane protein</topology>
    </subcellularLocation>
</comment>
<sequence length="1443" mass="158606">DGNPDEFGRSLLSNGSLHITSLVQTRQAKPDEGLYQCVATVPGIGSVLSRSAKLQAAFLTRFDEEPEDISIGLGQTARFGCSAQGIPPPVISWYKDDRALVLDDSRMTVLPSGSLEISAIQTSDEGVYKCNISNVDRFSISRKGRLVLNRNPERDTPPVFTAVPRSQTVVAPNSVVLECSAVAYPQPRITWLKDGVTIDLENLDSRYSLVGEGNLMISTTEESDRGTYQCRAENREDSTDVSATLDIHVMPRVLSTPANFFAYEKEDVELPCKIYGKPAPAIEWYKNAEMIFEGDYFQIVNGNNLKILGLVASDAGMYQCVGTNPAGNVQASVHLQVLKPGEIKPISDVEAAVSVETLPLPLPVKPFLGQSLPIPRLGGNGNGVSENHTASPDGPSAPREVAAVLVSTRFVTLTWKAPLITNGRIVAYAIFYKELGSDRERVLNTTKSRLEEINVQGLQPNKRYTFRVVPYNDKGAGVSSREITVLTQPEVDVPGPPRFLKAWPSSPTKVHLQWAPPEQTHGNVMKYKVYYAEATNGNEGTSEEKPFPLDFDESTLIDESESDDDDEDDYLLPKQGGIQMMTVTSPEAVLDDLRIYTDYFVWVLAVNENGPGANSEQVKVRTLSAEPGDTPHNVTLESSSSTSIAIRWEPPPMEFRNGIITGYKIKYKPKGRKRAETVTSDGNSRFCPLTGLEKGAEYQVKIAALNINGTGPFTEWLNAMTYQRDLDETQVPDKPESLHAHAMTDSITISWSPPRNTNIMVRGYTIGWGKGIPDEYNKLVDGKRRFFTLDKLKPNSDYVISLRAYNNIGDGIPIYENVRTRETSDEEDEDHGLSMAQLPPPVGLRAMVLSPTSVVLYWTDSSLPKTQVVSDKRYYVVRYLPTEALALSQKRSSVKHVNTSELNTILDDLRPGTQYEFSVKVVKTRYSSEWSLVAYNTTFEATPHSPPQDLTLLAITGEDGKSSVVLNWQPPRMTKDDEMKGYMVFYTTNPSLKEWVEDPIPDDVLTHKVPGLTPDTVYYFRMAARHSKGLGPFTDIKSISTPVAKRAYGGHGSTGGDRNVLMHDSQGKPNQLILYILIGLSVIFALASVSLCIYYRKRGSELAESPKQSSLKKQRKPELKPPDLWIHHDQMELKNLEKTGGTQAETPISPSTRGSREIGDPEEKIPLQHTTNSLDKRNFMSSYLGDNSQIQSIQCHSLGRRKPKPIRIPVEPFCFKSDVGGGGAADLRNNPIFSRNSQSQYRSGQMLGDSSSGQNVEPHKTYDSVPSGSSTASSQHNLSSLAQYGPTSDYGTQSAGSSIGTLNRRTGGNLKSFAVPVPPMGTLPSHHPTTPQQTKASSRSGTGTVVGILPNSNQNSAIQSSPIKRISTSQFPPMNVGSFPQQSSMSPKSYGGADSPSMQKCYSTEELSQEISNLEGLMKDLNAITANGKQLVSFIPAMKQQRT</sequence>
<feature type="compositionally biased region" description="Polar residues" evidence="10">
    <location>
        <begin position="1367"/>
        <end position="1387"/>
    </location>
</feature>